<dbReference type="EMBL" id="LBQE01000004">
    <property type="protein sequence ID" value="KKP72774.1"/>
    <property type="molecule type" value="Genomic_DNA"/>
</dbReference>
<dbReference type="PATRIC" id="fig|1618740.3.peg.130"/>
<keyword evidence="3" id="KW-0812">Transmembrane</keyword>
<evidence type="ECO:0000313" key="5">
    <source>
        <dbReference type="Proteomes" id="UP000034923"/>
    </source>
</evidence>
<accession>A0A0G0BTK4</accession>
<feature type="transmembrane region" description="Helical" evidence="3">
    <location>
        <begin position="305"/>
        <end position="333"/>
    </location>
</feature>
<evidence type="ECO:0000256" key="3">
    <source>
        <dbReference type="SAM" id="Phobius"/>
    </source>
</evidence>
<organism evidence="4 5">
    <name type="scientific">Candidatus Nomurabacteria bacterium GW2011_GWB1_35_20</name>
    <dbReference type="NCBI Taxonomy" id="1618740"/>
    <lineage>
        <taxon>Bacteria</taxon>
        <taxon>Candidatus Nomuraibacteriota</taxon>
    </lineage>
</organism>
<gene>
    <name evidence="4" type="ORF">UR70_C0004G0017</name>
</gene>
<keyword evidence="3" id="KW-0472">Membrane</keyword>
<feature type="compositionally biased region" description="Polar residues" evidence="2">
    <location>
        <begin position="1"/>
        <end position="11"/>
    </location>
</feature>
<proteinExistence type="predicted"/>
<feature type="transmembrane region" description="Helical" evidence="3">
    <location>
        <begin position="231"/>
        <end position="254"/>
    </location>
</feature>
<name>A0A0G0BTK4_9BACT</name>
<feature type="coiled-coil region" evidence="1">
    <location>
        <begin position="397"/>
        <end position="450"/>
    </location>
</feature>
<feature type="transmembrane region" description="Helical" evidence="3">
    <location>
        <begin position="365"/>
        <end position="386"/>
    </location>
</feature>
<dbReference type="Proteomes" id="UP000034923">
    <property type="component" value="Unassembled WGS sequence"/>
</dbReference>
<reference evidence="4 5" key="1">
    <citation type="journal article" date="2015" name="Nature">
        <title>rRNA introns, odd ribosomes, and small enigmatic genomes across a large radiation of phyla.</title>
        <authorList>
            <person name="Brown C.T."/>
            <person name="Hug L.A."/>
            <person name="Thomas B.C."/>
            <person name="Sharon I."/>
            <person name="Castelle C.J."/>
            <person name="Singh A."/>
            <person name="Wilkins M.J."/>
            <person name="Williams K.H."/>
            <person name="Banfield J.F."/>
        </authorList>
    </citation>
    <scope>NUCLEOTIDE SEQUENCE [LARGE SCALE GENOMIC DNA]</scope>
</reference>
<protein>
    <submittedName>
        <fullName evidence="4">Uncharacterized protein</fullName>
    </submittedName>
</protein>
<keyword evidence="3" id="KW-1133">Transmembrane helix</keyword>
<evidence type="ECO:0000313" key="4">
    <source>
        <dbReference type="EMBL" id="KKP72774.1"/>
    </source>
</evidence>
<feature type="compositionally biased region" description="Basic and acidic residues" evidence="2">
    <location>
        <begin position="598"/>
        <end position="612"/>
    </location>
</feature>
<evidence type="ECO:0000256" key="1">
    <source>
        <dbReference type="SAM" id="Coils"/>
    </source>
</evidence>
<evidence type="ECO:0000256" key="2">
    <source>
        <dbReference type="SAM" id="MobiDB-lite"/>
    </source>
</evidence>
<keyword evidence="1" id="KW-0175">Coiled coil</keyword>
<sequence length="742" mass="83496">MAIEQGNNLNSGKKPLTEGFPVPYQNNLKTEEPNKDRVGAGIILEAEMEKRDKLRADKNESGEAKKQEELVTKLLKDYNNGNYSEILALTNEKEENEENEKSDKKIYKVYGEDDIPELEQKEEIKTTRKKTKATLAGIENEEKEGLERKFDVQKTIEEINKTVEEQEKVENIEFTPEQKQAIATEMFLKAKEDSNDKTIESSGRLKRALTKTGEWWKEVDKKTAGKAAGKALLLSGVTIGLGAILGINTSNFAITALKMGGRGLTAAGLNMAVTSNLINKFLPKKEKNPDEKKNWLKKEINLSNVASVAGIGFSALLSGGLAVPLIGVGGYAFRRILNGVFDNKIKKLENENTEESKTKVKNLKLLKSTIGGAAIIAAGLGTMAVYHHNAEIETKGKQDIEFEKQQKETKLKEEMERQVKLKQQQEQKHLEELKAKIEEEIKLKDATVHKGEGVEHAFIRQIENNQELAKELGFKGDPSDTKVLHEFAGREAHIIAIKEGYADNTGNEVRVAEADKIAYEIKIEDGHILVEEKTVGGEILETHHEGDKFEEKVDKYESSYTKSNEIDNVPEIKEDINSPVEPNINKQIISEYEDTPENETRTEYEDTSKPEGEENIISQESINNPYHLSEEVLRKVNEVYQNNIESISPENPEVFKHIQLTAEETIKQHLDTVNQTYKPVISYIQALEKITDIHPRSTTIFQSPETNIEYMTHVLQIEASKGILLKATVDTNGITYIEKVKL</sequence>
<feature type="region of interest" description="Disordered" evidence="2">
    <location>
        <begin position="590"/>
        <end position="612"/>
    </location>
</feature>
<dbReference type="AlphaFoldDB" id="A0A0G0BTK4"/>
<feature type="region of interest" description="Disordered" evidence="2">
    <location>
        <begin position="1"/>
        <end position="37"/>
    </location>
</feature>
<comment type="caution">
    <text evidence="4">The sequence shown here is derived from an EMBL/GenBank/DDBJ whole genome shotgun (WGS) entry which is preliminary data.</text>
</comment>